<reference evidence="2" key="1">
    <citation type="submission" date="2016-11" db="EMBL/GenBank/DDBJ databases">
        <authorList>
            <person name="Varghese N."/>
            <person name="Submissions S."/>
        </authorList>
    </citation>
    <scope>NUCLEOTIDE SEQUENCE [LARGE SCALE GENOMIC DNA]</scope>
    <source>
        <strain evidence="2">DSM 100564</strain>
    </source>
</reference>
<dbReference type="Proteomes" id="UP000183982">
    <property type="component" value="Unassembled WGS sequence"/>
</dbReference>
<dbReference type="AlphaFoldDB" id="A0A1M6N301"/>
<name>A0A1M6N301_9RHOB</name>
<organism evidence="1 2">
    <name type="scientific">Shimia gijangensis</name>
    <dbReference type="NCBI Taxonomy" id="1470563"/>
    <lineage>
        <taxon>Bacteria</taxon>
        <taxon>Pseudomonadati</taxon>
        <taxon>Pseudomonadota</taxon>
        <taxon>Alphaproteobacteria</taxon>
        <taxon>Rhodobacterales</taxon>
        <taxon>Roseobacteraceae</taxon>
    </lineage>
</organism>
<sequence>MILLRMVSVGGMNDSAPGRSAIAALKCVWHKTVAQLSFSDETTESVQMGLRHSIGLVLEAT</sequence>
<dbReference type="EMBL" id="FQZQ01000015">
    <property type="protein sequence ID" value="SHJ89953.1"/>
    <property type="molecule type" value="Genomic_DNA"/>
</dbReference>
<keyword evidence="2" id="KW-1185">Reference proteome</keyword>
<evidence type="ECO:0000313" key="2">
    <source>
        <dbReference type="Proteomes" id="UP000183982"/>
    </source>
</evidence>
<evidence type="ECO:0000313" key="1">
    <source>
        <dbReference type="EMBL" id="SHJ89953.1"/>
    </source>
</evidence>
<proteinExistence type="predicted"/>
<accession>A0A1M6N301</accession>
<protein>
    <submittedName>
        <fullName evidence="1">Uncharacterized protein</fullName>
    </submittedName>
</protein>
<gene>
    <name evidence="1" type="ORF">SAMN05444000_11520</name>
</gene>